<proteinExistence type="predicted"/>
<dbReference type="Proteomes" id="UP000494106">
    <property type="component" value="Unassembled WGS sequence"/>
</dbReference>
<keyword evidence="2" id="KW-1185">Reference proteome</keyword>
<dbReference type="AlphaFoldDB" id="A0A8S1AL54"/>
<name>A0A8S1AL54_ARCPL</name>
<protein>
    <submittedName>
        <fullName evidence="1">Uncharacterized protein</fullName>
    </submittedName>
</protein>
<dbReference type="EMBL" id="CADEBC010000530">
    <property type="protein sequence ID" value="CAB3247167.1"/>
    <property type="molecule type" value="Genomic_DNA"/>
</dbReference>
<organism evidence="1 2">
    <name type="scientific">Arctia plantaginis</name>
    <name type="common">Wood tiger moth</name>
    <name type="synonym">Phalaena plantaginis</name>
    <dbReference type="NCBI Taxonomy" id="874455"/>
    <lineage>
        <taxon>Eukaryota</taxon>
        <taxon>Metazoa</taxon>
        <taxon>Ecdysozoa</taxon>
        <taxon>Arthropoda</taxon>
        <taxon>Hexapoda</taxon>
        <taxon>Insecta</taxon>
        <taxon>Pterygota</taxon>
        <taxon>Neoptera</taxon>
        <taxon>Endopterygota</taxon>
        <taxon>Lepidoptera</taxon>
        <taxon>Glossata</taxon>
        <taxon>Ditrysia</taxon>
        <taxon>Noctuoidea</taxon>
        <taxon>Erebidae</taxon>
        <taxon>Arctiinae</taxon>
        <taxon>Arctia</taxon>
    </lineage>
</organism>
<reference evidence="1 2" key="1">
    <citation type="submission" date="2020-04" db="EMBL/GenBank/DDBJ databases">
        <authorList>
            <person name="Wallbank WR R."/>
            <person name="Pardo Diaz C."/>
            <person name="Kozak K."/>
            <person name="Martin S."/>
            <person name="Jiggins C."/>
            <person name="Moest M."/>
            <person name="Warren A I."/>
            <person name="Byers J.R.P. K."/>
            <person name="Montejo-Kovacevich G."/>
            <person name="Yen C E."/>
        </authorList>
    </citation>
    <scope>NUCLEOTIDE SEQUENCE [LARGE SCALE GENOMIC DNA]</scope>
</reference>
<comment type="caution">
    <text evidence="1">The sequence shown here is derived from an EMBL/GenBank/DDBJ whole genome shotgun (WGS) entry which is preliminary data.</text>
</comment>
<evidence type="ECO:0000313" key="2">
    <source>
        <dbReference type="Proteomes" id="UP000494106"/>
    </source>
</evidence>
<sequence>MLRENSRHTATSKGCNSVSTLSQPLLVATKCCIYNVCVCDFTAHVLTLLATKNHGFYNTKEMKLAP</sequence>
<gene>
    <name evidence="1" type="ORF">APLA_LOCUS11211</name>
</gene>
<accession>A0A8S1AL54</accession>
<evidence type="ECO:0000313" key="1">
    <source>
        <dbReference type="EMBL" id="CAB3247167.1"/>
    </source>
</evidence>